<proteinExistence type="predicted"/>
<reference evidence="2" key="1">
    <citation type="journal article" date="2022" name="Mol. Ecol. Resour.">
        <title>The genomes of chicory, endive, great burdock and yacon provide insights into Asteraceae palaeo-polyploidization history and plant inulin production.</title>
        <authorList>
            <person name="Fan W."/>
            <person name="Wang S."/>
            <person name="Wang H."/>
            <person name="Wang A."/>
            <person name="Jiang F."/>
            <person name="Liu H."/>
            <person name="Zhao H."/>
            <person name="Xu D."/>
            <person name="Zhang Y."/>
        </authorList>
    </citation>
    <scope>NUCLEOTIDE SEQUENCE [LARGE SCALE GENOMIC DNA]</scope>
    <source>
        <strain evidence="2">cv. Punajuju</strain>
    </source>
</reference>
<organism evidence="1 2">
    <name type="scientific">Cichorium intybus</name>
    <name type="common">Chicory</name>
    <dbReference type="NCBI Taxonomy" id="13427"/>
    <lineage>
        <taxon>Eukaryota</taxon>
        <taxon>Viridiplantae</taxon>
        <taxon>Streptophyta</taxon>
        <taxon>Embryophyta</taxon>
        <taxon>Tracheophyta</taxon>
        <taxon>Spermatophyta</taxon>
        <taxon>Magnoliopsida</taxon>
        <taxon>eudicotyledons</taxon>
        <taxon>Gunneridae</taxon>
        <taxon>Pentapetalae</taxon>
        <taxon>asterids</taxon>
        <taxon>campanulids</taxon>
        <taxon>Asterales</taxon>
        <taxon>Asteraceae</taxon>
        <taxon>Cichorioideae</taxon>
        <taxon>Cichorieae</taxon>
        <taxon>Cichoriinae</taxon>
        <taxon>Cichorium</taxon>
    </lineage>
</organism>
<keyword evidence="2" id="KW-1185">Reference proteome</keyword>
<protein>
    <submittedName>
        <fullName evidence="1">Uncharacterized protein</fullName>
    </submittedName>
</protein>
<dbReference type="EMBL" id="CM042009">
    <property type="protein sequence ID" value="KAI3790636.1"/>
    <property type="molecule type" value="Genomic_DNA"/>
</dbReference>
<dbReference type="Proteomes" id="UP001055811">
    <property type="component" value="Linkage Group LG01"/>
</dbReference>
<name>A0ACB9H5Q0_CICIN</name>
<evidence type="ECO:0000313" key="2">
    <source>
        <dbReference type="Proteomes" id="UP001055811"/>
    </source>
</evidence>
<accession>A0ACB9H5Q0</accession>
<evidence type="ECO:0000313" key="1">
    <source>
        <dbReference type="EMBL" id="KAI3790636.1"/>
    </source>
</evidence>
<comment type="caution">
    <text evidence="1">The sequence shown here is derived from an EMBL/GenBank/DDBJ whole genome shotgun (WGS) entry which is preliminary data.</text>
</comment>
<reference evidence="1 2" key="2">
    <citation type="journal article" date="2022" name="Mol. Ecol. Resour.">
        <title>The genomes of chicory, endive, great burdock and yacon provide insights into Asteraceae paleo-polyploidization history and plant inulin production.</title>
        <authorList>
            <person name="Fan W."/>
            <person name="Wang S."/>
            <person name="Wang H."/>
            <person name="Wang A."/>
            <person name="Jiang F."/>
            <person name="Liu H."/>
            <person name="Zhao H."/>
            <person name="Xu D."/>
            <person name="Zhang Y."/>
        </authorList>
    </citation>
    <scope>NUCLEOTIDE SEQUENCE [LARGE SCALE GENOMIC DNA]</scope>
    <source>
        <strain evidence="2">cv. Punajuju</strain>
        <tissue evidence="1">Leaves</tissue>
    </source>
</reference>
<sequence length="1183" mass="134878">MDDVCEGKDFSFPKQEEKILEWWTEVKAFETQLEKTKHLPEYIFYDGPPFATGLPHYGHILAGTIKDIVTRYQTMTGHHVTRRFGWDCHGLPVEHEIDIKLGIKSREDVIKMGIGNYNEECRSIVTRYVGEWEKVITRTGRWIDFKNDYKTMDLNFMESVWWVFSQLYKKNLVYRGFKVMPYSTGCKTPLSNFEANSNYKEVPDPEIMVTFPIVGDEDGAAFVAWTTTPWTLPSNLALCVNSNFVYVKVKSKSNGKIYVVAESRLSELPVEKAKKGTPNGAVDDKSAPKAKGSGGKPKNTVVSYEVLDKFPGSSLVGKKYVPLFDYFKEFSDVAFKVVADDYVTSDSGTGIVHCAPAFGEDDYRVCMENQIINKGENLVMAVDDDGCFTERITDFNGRYVKEADKDIIQAVKDKGRLVKSGSFTHSYPFCWRSDTPLIYRAVPSWFVAVEKLKDQLLENNEKTKWVPAFVKEKRFHNWLENARDWAISRSRFWGTPLPIWISEDGVDIEVIGSVEELERRSGQKVTDLHRHKIDHLTIPSPRGPQFGVLHRVEDVFDCWFESGSMPYAYIHYPFENEEFFQKNFPGHFVAEGLDQTRGWFYTLMVLSTALFEKPAFRNLICNGLVLAEDGKKMSKRLKNYPSPMEVIDDYGADALRLYIINSPVVRAEPLRFKKDGVYGVVKDVFLPWYNAYRFLVQNAKRLEVEGLPQFVPHDRVTLLNSANVLDQWINSATQSLVHFVRQEMDAYRLYTVVPYLLKFIDNLTNIYVRFNRKRLKGRTGESDCRTALSTLYHVLLTSCKAMAPFTPFFTEVLYHNMRKVFSGSEESIHFCSFPEVEGKGGSRIEQSVNRMMTIIDLARNIRERHNKPLKTPLREMIVVHPDVEFLDDIAGKLKEYVLEEMNVVSVVPCNDPLMYASLRAEPDFSVLGKRLGKSMRVVADAVKALSQEEILSFEKSGEITIATHCLKLSDIKIVRGFKLPDGVTEEQMDASGDGDVLVILDLRPDDSLFEAGFAREVVNRIQKLRKKSALEPTDFVEVYFKSLDKDPSVSNQILKSQEAYIKEAIGSPLLDSSLTPEHAVIIAEETYHNISNSDFQITLSRAALAFNDNAILKLYTGNAKYANALKVYLLSRDHSNLKTEFQQGNRKIKVDCIEHQPAVDVVLGEHVFLTVGDYYSATTNNNS</sequence>
<gene>
    <name evidence="1" type="ORF">L2E82_03831</name>
</gene>